<evidence type="ECO:0000313" key="1">
    <source>
        <dbReference type="EMBL" id="KAF9074315.1"/>
    </source>
</evidence>
<proteinExistence type="predicted"/>
<comment type="caution">
    <text evidence="1">The sequence shown here is derived from an EMBL/GenBank/DDBJ whole genome shotgun (WGS) entry which is preliminary data.</text>
</comment>
<keyword evidence="2" id="KW-1185">Reference proteome</keyword>
<dbReference type="Proteomes" id="UP000772434">
    <property type="component" value="Unassembled WGS sequence"/>
</dbReference>
<dbReference type="AlphaFoldDB" id="A0A9P5Q4V0"/>
<reference evidence="1" key="1">
    <citation type="submission" date="2020-11" db="EMBL/GenBank/DDBJ databases">
        <authorList>
            <consortium name="DOE Joint Genome Institute"/>
            <person name="Ahrendt S."/>
            <person name="Riley R."/>
            <person name="Andreopoulos W."/>
            <person name="Labutti K."/>
            <person name="Pangilinan J."/>
            <person name="Ruiz-Duenas F.J."/>
            <person name="Barrasa J.M."/>
            <person name="Sanchez-Garcia M."/>
            <person name="Camarero S."/>
            <person name="Miyauchi S."/>
            <person name="Serrano A."/>
            <person name="Linde D."/>
            <person name="Babiker R."/>
            <person name="Drula E."/>
            <person name="Ayuso-Fernandez I."/>
            <person name="Pacheco R."/>
            <person name="Padilla G."/>
            <person name="Ferreira P."/>
            <person name="Barriuso J."/>
            <person name="Kellner H."/>
            <person name="Castanera R."/>
            <person name="Alfaro M."/>
            <person name="Ramirez L."/>
            <person name="Pisabarro A.G."/>
            <person name="Kuo A."/>
            <person name="Tritt A."/>
            <person name="Lipzen A."/>
            <person name="He G."/>
            <person name="Yan M."/>
            <person name="Ng V."/>
            <person name="Cullen D."/>
            <person name="Martin F."/>
            <person name="Rosso M.-N."/>
            <person name="Henrissat B."/>
            <person name="Hibbett D."/>
            <person name="Martinez A.T."/>
            <person name="Grigoriev I.V."/>
        </authorList>
    </citation>
    <scope>NUCLEOTIDE SEQUENCE</scope>
    <source>
        <strain evidence="1">AH 40177</strain>
    </source>
</reference>
<sequence>MDILIRGQNLCAVCSSDIYYSIISLSFLCLLGPYTSHTTVFAAPVMISTQERSLSFPFQFHVAPCHPGVDAVFGLDFRNATPSHTDIIESLPYHSLPTMNLAQPSSPSRYPFSGPSTLHDEQNLLTSIVASGLGPLLLASKYANTVILASASPPFPRTHAPAASMYPPRAANNDHAYAASMVNKSADDTLLSASSSMVPLNNVRPPLSSRTCLSFCLMGNAEHGYLCCNMRRLYMGYKSCLHLFPRSLSSTQMRTSCSHVRIAVHQLLDLTMASFV</sequence>
<evidence type="ECO:0000313" key="2">
    <source>
        <dbReference type="Proteomes" id="UP000772434"/>
    </source>
</evidence>
<name>A0A9P5Q4V0_9AGAR</name>
<dbReference type="EMBL" id="JADNRY010000013">
    <property type="protein sequence ID" value="KAF9074315.1"/>
    <property type="molecule type" value="Genomic_DNA"/>
</dbReference>
<accession>A0A9P5Q4V0</accession>
<gene>
    <name evidence="1" type="ORF">BDP27DRAFT_1416202</name>
</gene>
<protein>
    <submittedName>
        <fullName evidence="1">Uncharacterized protein</fullName>
    </submittedName>
</protein>
<organism evidence="1 2">
    <name type="scientific">Rhodocollybia butyracea</name>
    <dbReference type="NCBI Taxonomy" id="206335"/>
    <lineage>
        <taxon>Eukaryota</taxon>
        <taxon>Fungi</taxon>
        <taxon>Dikarya</taxon>
        <taxon>Basidiomycota</taxon>
        <taxon>Agaricomycotina</taxon>
        <taxon>Agaricomycetes</taxon>
        <taxon>Agaricomycetidae</taxon>
        <taxon>Agaricales</taxon>
        <taxon>Marasmiineae</taxon>
        <taxon>Omphalotaceae</taxon>
        <taxon>Rhodocollybia</taxon>
    </lineage>
</organism>